<evidence type="ECO:0000256" key="1">
    <source>
        <dbReference type="SAM" id="MobiDB-lite"/>
    </source>
</evidence>
<keyword evidence="3" id="KW-1185">Reference proteome</keyword>
<dbReference type="Proteomes" id="UP000501690">
    <property type="component" value="Linkage Group LG6"/>
</dbReference>
<evidence type="ECO:0000313" key="2">
    <source>
        <dbReference type="EMBL" id="QCD98424.1"/>
    </source>
</evidence>
<dbReference type="Pfam" id="PF12023">
    <property type="entry name" value="DUF3511"/>
    <property type="match status" value="1"/>
</dbReference>
<dbReference type="InterPro" id="IPR021899">
    <property type="entry name" value="DUF3511"/>
</dbReference>
<feature type="compositionally biased region" description="Basic and acidic residues" evidence="1">
    <location>
        <begin position="37"/>
        <end position="49"/>
    </location>
</feature>
<organism evidence="2 3">
    <name type="scientific">Vigna unguiculata</name>
    <name type="common">Cowpea</name>
    <dbReference type="NCBI Taxonomy" id="3917"/>
    <lineage>
        <taxon>Eukaryota</taxon>
        <taxon>Viridiplantae</taxon>
        <taxon>Streptophyta</taxon>
        <taxon>Embryophyta</taxon>
        <taxon>Tracheophyta</taxon>
        <taxon>Spermatophyta</taxon>
        <taxon>Magnoliopsida</taxon>
        <taxon>eudicotyledons</taxon>
        <taxon>Gunneridae</taxon>
        <taxon>Pentapetalae</taxon>
        <taxon>rosids</taxon>
        <taxon>fabids</taxon>
        <taxon>Fabales</taxon>
        <taxon>Fabaceae</taxon>
        <taxon>Papilionoideae</taxon>
        <taxon>50 kb inversion clade</taxon>
        <taxon>NPAAA clade</taxon>
        <taxon>indigoferoid/millettioid clade</taxon>
        <taxon>Phaseoleae</taxon>
        <taxon>Vigna</taxon>
    </lineage>
</organism>
<feature type="region of interest" description="Disordered" evidence="1">
    <location>
        <begin position="29"/>
        <end position="49"/>
    </location>
</feature>
<dbReference type="EMBL" id="CP039350">
    <property type="protein sequence ID" value="QCD98424.1"/>
    <property type="molecule type" value="Genomic_DNA"/>
</dbReference>
<reference evidence="2 3" key="1">
    <citation type="submission" date="2019-04" db="EMBL/GenBank/DDBJ databases">
        <title>An improved genome assembly and genetic linkage map for asparagus bean, Vigna unguiculata ssp. sesquipedialis.</title>
        <authorList>
            <person name="Xia Q."/>
            <person name="Zhang R."/>
            <person name="Dong Y."/>
        </authorList>
    </citation>
    <scope>NUCLEOTIDE SEQUENCE [LARGE SCALE GENOMIC DNA]</scope>
    <source>
        <tissue evidence="2">Leaf</tissue>
    </source>
</reference>
<dbReference type="PANTHER" id="PTHR33193:SF73">
    <property type="entry name" value="DUF3511 DOMAIN PROTEIN"/>
    <property type="match status" value="1"/>
</dbReference>
<dbReference type="PANTHER" id="PTHR33193">
    <property type="entry name" value="DOMAIN PROTEIN, PUTATIVE (DUF3511)-RELATED"/>
    <property type="match status" value="1"/>
</dbReference>
<protein>
    <submittedName>
        <fullName evidence="2">Uncharacterized protein</fullName>
    </submittedName>
</protein>
<name>A0A4D6MF48_VIGUN</name>
<accession>A0A4D6MF48</accession>
<evidence type="ECO:0000313" key="3">
    <source>
        <dbReference type="Proteomes" id="UP000501690"/>
    </source>
</evidence>
<dbReference type="AlphaFoldDB" id="A0A4D6MF48"/>
<gene>
    <name evidence="2" type="ORF">DEO72_LG6g3145</name>
</gene>
<proteinExistence type="predicted"/>
<dbReference type="Gramene" id="Vigun01g210600.1.v1.2">
    <property type="protein sequence ID" value="Vigun01g210600.1.v1.2.CDS.1"/>
    <property type="gene ID" value="Vigun01g210600.v1.2"/>
</dbReference>
<sequence>MNGLQSHYAYSCSYLHDVKGNSVKEKKKMTSSYFHEPPPRERNNGGEDMAVRKSKSVWWWNEAERKRQRRVARYKFYATEGKIKHSFKKGFRWFKLKCIRIVTNL</sequence>
<dbReference type="OrthoDB" id="660385at2759"/>